<dbReference type="STRING" id="5601.A0A0D2E8Q3"/>
<dbReference type="PANTHER" id="PTHR43625">
    <property type="entry name" value="AFLATOXIN B1 ALDEHYDE REDUCTASE"/>
    <property type="match status" value="1"/>
</dbReference>
<dbReference type="InterPro" id="IPR050791">
    <property type="entry name" value="Aldo-Keto_reductase"/>
</dbReference>
<dbReference type="SUPFAM" id="SSF51430">
    <property type="entry name" value="NAD(P)-linked oxidoreductase"/>
    <property type="match status" value="1"/>
</dbReference>
<dbReference type="InterPro" id="IPR036812">
    <property type="entry name" value="NAD(P)_OxRdtase_dom_sf"/>
</dbReference>
<evidence type="ECO:0000313" key="3">
    <source>
        <dbReference type="EMBL" id="KIW70692.1"/>
    </source>
</evidence>
<accession>A0A0D2E8Q3</accession>
<dbReference type="Gene3D" id="3.20.20.100">
    <property type="entry name" value="NADP-dependent oxidoreductase domain"/>
    <property type="match status" value="1"/>
</dbReference>
<sequence>MSTPTRILGRNGPQVTAVGFGAMSIGGAYGQKDTEAEKLAVLDRAHAIGEWFWDTADVYFDSEDIIGKWFQQNPDKRKDIFVATKFGLVFDKDFNQSERSDPEYIKEACERSLKRLGVETIDLYYCHRVNRETPIEKTIQALVELKNQGKIRYIGLSEVSPATLRRACAVHQVSALQVEYNPFVLDIEKNDLLRTCRELGVAVVAYSPVGRGFLTGQIKALEDLPADDFRRLTPKYSPENFVKIMDLVRKFETVAKNHSATPAQASIAWLMAQGEDIIPIPGTRTIKYLEQNTAAASLKLTEEEVQELRAAADATELPGDRYPAALMGPVMGDTAPL</sequence>
<dbReference type="InterPro" id="IPR023210">
    <property type="entry name" value="NADP_OxRdtase_dom"/>
</dbReference>
<name>A0A0D2E8Q3_9EURO</name>
<dbReference type="Proteomes" id="UP000054266">
    <property type="component" value="Unassembled WGS sequence"/>
</dbReference>
<evidence type="ECO:0000256" key="1">
    <source>
        <dbReference type="ARBA" id="ARBA00023002"/>
    </source>
</evidence>
<dbReference type="HOGENOM" id="CLU_023205_2_1_1"/>
<evidence type="ECO:0000313" key="4">
    <source>
        <dbReference type="Proteomes" id="UP000054266"/>
    </source>
</evidence>
<dbReference type="GO" id="GO:0005737">
    <property type="term" value="C:cytoplasm"/>
    <property type="evidence" value="ECO:0007669"/>
    <property type="project" value="TreeGrafter"/>
</dbReference>
<keyword evidence="4" id="KW-1185">Reference proteome</keyword>
<feature type="domain" description="NADP-dependent oxidoreductase" evidence="2">
    <location>
        <begin position="18"/>
        <end position="311"/>
    </location>
</feature>
<dbReference type="EMBL" id="KN846957">
    <property type="protein sequence ID" value="KIW70692.1"/>
    <property type="molecule type" value="Genomic_DNA"/>
</dbReference>
<proteinExistence type="predicted"/>
<protein>
    <recommendedName>
        <fullName evidence="2">NADP-dependent oxidoreductase domain-containing protein</fullName>
    </recommendedName>
</protein>
<gene>
    <name evidence="3" type="ORF">PV04_02937</name>
</gene>
<dbReference type="GO" id="GO:0016491">
    <property type="term" value="F:oxidoreductase activity"/>
    <property type="evidence" value="ECO:0007669"/>
    <property type="project" value="UniProtKB-KW"/>
</dbReference>
<keyword evidence="1" id="KW-0560">Oxidoreductase</keyword>
<reference evidence="3 4" key="1">
    <citation type="submission" date="2015-01" db="EMBL/GenBank/DDBJ databases">
        <title>The Genome Sequence of Capronia semiimmersa CBS27337.</title>
        <authorList>
            <consortium name="The Broad Institute Genomics Platform"/>
            <person name="Cuomo C."/>
            <person name="de Hoog S."/>
            <person name="Gorbushina A."/>
            <person name="Stielow B."/>
            <person name="Teixiera M."/>
            <person name="Abouelleil A."/>
            <person name="Chapman S.B."/>
            <person name="Priest M."/>
            <person name="Young S.K."/>
            <person name="Wortman J."/>
            <person name="Nusbaum C."/>
            <person name="Birren B."/>
        </authorList>
    </citation>
    <scope>NUCLEOTIDE SEQUENCE [LARGE SCALE GENOMIC DNA]</scope>
    <source>
        <strain evidence="3 4">CBS 27337</strain>
    </source>
</reference>
<dbReference type="PANTHER" id="PTHR43625:SF40">
    <property type="entry name" value="ALDO-KETO REDUCTASE YAKC [NADP(+)]"/>
    <property type="match status" value="1"/>
</dbReference>
<organism evidence="3 4">
    <name type="scientific">Phialophora macrospora</name>
    <dbReference type="NCBI Taxonomy" id="1851006"/>
    <lineage>
        <taxon>Eukaryota</taxon>
        <taxon>Fungi</taxon>
        <taxon>Dikarya</taxon>
        <taxon>Ascomycota</taxon>
        <taxon>Pezizomycotina</taxon>
        <taxon>Eurotiomycetes</taxon>
        <taxon>Chaetothyriomycetidae</taxon>
        <taxon>Chaetothyriales</taxon>
        <taxon>Herpotrichiellaceae</taxon>
        <taxon>Phialophora</taxon>
    </lineage>
</organism>
<evidence type="ECO:0000259" key="2">
    <source>
        <dbReference type="Pfam" id="PF00248"/>
    </source>
</evidence>
<dbReference type="AlphaFoldDB" id="A0A0D2E8Q3"/>
<dbReference type="Pfam" id="PF00248">
    <property type="entry name" value="Aldo_ket_red"/>
    <property type="match status" value="1"/>
</dbReference>